<evidence type="ECO:0000259" key="4">
    <source>
        <dbReference type="PROSITE" id="PS51673"/>
    </source>
</evidence>
<dbReference type="PANTHER" id="PTHR15672">
    <property type="entry name" value="CAMP-REGULATED PHOSPHOPROTEIN 21 RELATED R3H DOMAIN CONTAINING PROTEIN"/>
    <property type="match status" value="1"/>
</dbReference>
<feature type="domain" description="R3H" evidence="3">
    <location>
        <begin position="120"/>
        <end position="187"/>
    </location>
</feature>
<dbReference type="Proteomes" id="UP000077202">
    <property type="component" value="Unassembled WGS sequence"/>
</dbReference>
<protein>
    <recommendedName>
        <fullName evidence="7">SUZ domain-containing protein</fullName>
    </recommendedName>
</protein>
<proteinExistence type="predicted"/>
<feature type="domain" description="SUZ" evidence="4">
    <location>
        <begin position="189"/>
        <end position="266"/>
    </location>
</feature>
<keyword evidence="6" id="KW-1185">Reference proteome</keyword>
<evidence type="ECO:0000259" key="3">
    <source>
        <dbReference type="PROSITE" id="PS51061"/>
    </source>
</evidence>
<dbReference type="InterPro" id="IPR024771">
    <property type="entry name" value="SUZ"/>
</dbReference>
<name>A0A176WKB8_MARPO</name>
<gene>
    <name evidence="5" type="ORF">AXG93_1913s1850</name>
</gene>
<organism evidence="5 6">
    <name type="scientific">Marchantia polymorpha subsp. ruderalis</name>
    <dbReference type="NCBI Taxonomy" id="1480154"/>
    <lineage>
        <taxon>Eukaryota</taxon>
        <taxon>Viridiplantae</taxon>
        <taxon>Streptophyta</taxon>
        <taxon>Embryophyta</taxon>
        <taxon>Marchantiophyta</taxon>
        <taxon>Marchantiopsida</taxon>
        <taxon>Marchantiidae</taxon>
        <taxon>Marchantiales</taxon>
        <taxon>Marchantiaceae</taxon>
        <taxon>Marchantia</taxon>
    </lineage>
</organism>
<dbReference type="Pfam" id="PF12752">
    <property type="entry name" value="SUZ"/>
    <property type="match status" value="1"/>
</dbReference>
<dbReference type="InterPro" id="IPR036867">
    <property type="entry name" value="R3H_dom_sf"/>
</dbReference>
<comment type="caution">
    <text evidence="5">The sequence shown here is derived from an EMBL/GenBank/DDBJ whole genome shotgun (WGS) entry which is preliminary data.</text>
</comment>
<evidence type="ECO:0000313" key="5">
    <source>
        <dbReference type="EMBL" id="OAE33083.1"/>
    </source>
</evidence>
<dbReference type="InterPro" id="IPR001374">
    <property type="entry name" value="R3H_dom"/>
</dbReference>
<evidence type="ECO:0000256" key="1">
    <source>
        <dbReference type="ARBA" id="ARBA00022553"/>
    </source>
</evidence>
<dbReference type="SMART" id="SM00393">
    <property type="entry name" value="R3H"/>
    <property type="match status" value="1"/>
</dbReference>
<dbReference type="CDD" id="cd02642">
    <property type="entry name" value="R3H_encore_like"/>
    <property type="match status" value="1"/>
</dbReference>
<dbReference type="InterPro" id="IPR051937">
    <property type="entry name" value="R3H_domain_containing"/>
</dbReference>
<feature type="region of interest" description="Disordered" evidence="2">
    <location>
        <begin position="1"/>
        <end position="27"/>
    </location>
</feature>
<evidence type="ECO:0000256" key="2">
    <source>
        <dbReference type="SAM" id="MobiDB-lite"/>
    </source>
</evidence>
<feature type="region of interest" description="Disordered" evidence="2">
    <location>
        <begin position="221"/>
        <end position="250"/>
    </location>
</feature>
<evidence type="ECO:0000313" key="6">
    <source>
        <dbReference type="Proteomes" id="UP000077202"/>
    </source>
</evidence>
<evidence type="ECO:0008006" key="7">
    <source>
        <dbReference type="Google" id="ProtNLM"/>
    </source>
</evidence>
<sequence>MGLRLPEGMETLGGQKNGGADEEGAPESWEMADLEESMKNLMASSKCSSGSNGDEIDALENIEGDVSASSESASGAAKTVDQVDGFLREALQNPRDRLTNSTADATLASLRAGRFSKDDVDRVLRLEQEVERFMRNPKQQQLEFQPMPSSYLRLAAHRVAQHYFLQSLVVDSGSTEGSRIVARKNAESRYPTIRLADIPVESPEEEKPLLVTMPKVAIKRRPSKGGRASGEDGANGFGNRLNPSKSVEERKEEYNKARARIFSNELAGKCGDVDGLDDVRLAECFSSVDEVLKVEEKYKAEESHDRDSPVRMINDYSISDSRSSVNLDKESFNRNKLMNGSNSRVAIFRDREKDRKDPDYDRSYDRYSQRFDPGFGMTLGPFGMQAIYTPVVNYNTEFPQLAGPRPQLHMEPPPPPPIPQQRMRPPWGTPVPGNMSFRPPDPLLGPFTQGHIGPHSGMSMYMHAPQYAYPGHSLAFMHPHDRFQQSLTQGVLQADTEECRHYDTN</sequence>
<reference evidence="5" key="1">
    <citation type="submission" date="2016-03" db="EMBL/GenBank/DDBJ databases">
        <title>Mechanisms controlling the formation of the plant cell surface in tip-growing cells are functionally conserved among land plants.</title>
        <authorList>
            <person name="Honkanen S."/>
            <person name="Jones V.A."/>
            <person name="Morieri G."/>
            <person name="Champion C."/>
            <person name="Hetherington A.J."/>
            <person name="Kelly S."/>
            <person name="Saint-Marcoux D."/>
            <person name="Proust H."/>
            <person name="Prescott H."/>
            <person name="Dolan L."/>
        </authorList>
    </citation>
    <scope>NUCLEOTIDE SEQUENCE [LARGE SCALE GENOMIC DNA]</scope>
    <source>
        <tissue evidence="5">Whole gametophyte</tissue>
    </source>
</reference>
<dbReference type="Gene3D" id="3.30.1370.50">
    <property type="entry name" value="R3H-like domain"/>
    <property type="match status" value="1"/>
</dbReference>
<dbReference type="GO" id="GO:0003676">
    <property type="term" value="F:nucleic acid binding"/>
    <property type="evidence" value="ECO:0007669"/>
    <property type="project" value="UniProtKB-UniRule"/>
</dbReference>
<dbReference type="SUPFAM" id="SSF82708">
    <property type="entry name" value="R3H domain"/>
    <property type="match status" value="1"/>
</dbReference>
<accession>A0A176WKB8</accession>
<dbReference type="AlphaFoldDB" id="A0A176WKB8"/>
<dbReference type="PROSITE" id="PS51061">
    <property type="entry name" value="R3H"/>
    <property type="match status" value="1"/>
</dbReference>
<dbReference type="PANTHER" id="PTHR15672:SF8">
    <property type="entry name" value="PROTEIN ENCORE"/>
    <property type="match status" value="1"/>
</dbReference>
<dbReference type="Pfam" id="PF01424">
    <property type="entry name" value="R3H"/>
    <property type="match status" value="1"/>
</dbReference>
<dbReference type="EMBL" id="LVLJ01000695">
    <property type="protein sequence ID" value="OAE33083.1"/>
    <property type="molecule type" value="Genomic_DNA"/>
</dbReference>
<keyword evidence="1" id="KW-0597">Phosphoprotein</keyword>
<dbReference type="PROSITE" id="PS51673">
    <property type="entry name" value="SUZ"/>
    <property type="match status" value="1"/>
</dbReference>